<dbReference type="STRING" id="530564.Psta_1693"/>
<evidence type="ECO:0000313" key="2">
    <source>
        <dbReference type="Proteomes" id="UP000001887"/>
    </source>
</evidence>
<accession>D2QYR3</accession>
<evidence type="ECO:0000313" key="1">
    <source>
        <dbReference type="EMBL" id="ADB16368.1"/>
    </source>
</evidence>
<proteinExistence type="predicted"/>
<keyword evidence="2" id="KW-1185">Reference proteome</keyword>
<reference evidence="1 2" key="1">
    <citation type="journal article" date="2009" name="Stand. Genomic Sci.">
        <title>Complete genome sequence of Pirellula staleyi type strain (ATCC 27377).</title>
        <authorList>
            <person name="Clum A."/>
            <person name="Tindall B.J."/>
            <person name="Sikorski J."/>
            <person name="Ivanova N."/>
            <person name="Mavrommatis K."/>
            <person name="Lucas S."/>
            <person name="Glavina del Rio T."/>
            <person name="Nolan M."/>
            <person name="Chen F."/>
            <person name="Tice H."/>
            <person name="Pitluck S."/>
            <person name="Cheng J.F."/>
            <person name="Chertkov O."/>
            <person name="Brettin T."/>
            <person name="Han C."/>
            <person name="Detter J.C."/>
            <person name="Kuske C."/>
            <person name="Bruce D."/>
            <person name="Goodwin L."/>
            <person name="Ovchinikova G."/>
            <person name="Pati A."/>
            <person name="Mikhailova N."/>
            <person name="Chen A."/>
            <person name="Palaniappan K."/>
            <person name="Land M."/>
            <person name="Hauser L."/>
            <person name="Chang Y.J."/>
            <person name="Jeffries C.D."/>
            <person name="Chain P."/>
            <person name="Rohde M."/>
            <person name="Goker M."/>
            <person name="Bristow J."/>
            <person name="Eisen J.A."/>
            <person name="Markowitz V."/>
            <person name="Hugenholtz P."/>
            <person name="Kyrpides N.C."/>
            <person name="Klenk H.P."/>
            <person name="Lapidus A."/>
        </authorList>
    </citation>
    <scope>NUCLEOTIDE SEQUENCE [LARGE SCALE GENOMIC DNA]</scope>
    <source>
        <strain evidence="2">ATCC 27377 / DSM 6068 / ICPB 4128</strain>
    </source>
</reference>
<dbReference type="KEGG" id="psl:Psta_1693"/>
<dbReference type="EMBL" id="CP001848">
    <property type="protein sequence ID" value="ADB16368.1"/>
    <property type="molecule type" value="Genomic_DNA"/>
</dbReference>
<organism evidence="1 2">
    <name type="scientific">Pirellula staleyi (strain ATCC 27377 / DSM 6068 / ICPB 4128)</name>
    <name type="common">Pirella staleyi</name>
    <dbReference type="NCBI Taxonomy" id="530564"/>
    <lineage>
        <taxon>Bacteria</taxon>
        <taxon>Pseudomonadati</taxon>
        <taxon>Planctomycetota</taxon>
        <taxon>Planctomycetia</taxon>
        <taxon>Pirellulales</taxon>
        <taxon>Pirellulaceae</taxon>
        <taxon>Pirellula</taxon>
    </lineage>
</organism>
<protein>
    <submittedName>
        <fullName evidence="1">Uncharacterized protein</fullName>
    </submittedName>
</protein>
<dbReference type="eggNOG" id="ENOG50336XN">
    <property type="taxonomic scope" value="Bacteria"/>
</dbReference>
<name>D2QYR3_PIRSD</name>
<dbReference type="Proteomes" id="UP000001887">
    <property type="component" value="Chromosome"/>
</dbReference>
<gene>
    <name evidence="1" type="ordered locus">Psta_1693</name>
</gene>
<dbReference type="HOGENOM" id="CLU_1151001_0_0_0"/>
<dbReference type="AlphaFoldDB" id="D2QYR3"/>
<sequence>MALPLAMAIGCTQGTAGGPGVDDKSVEKPTYGQAENTFNLSVPVMSSSLQQGVATDVTVGIKRAENFDQDVTLVFADLPKGVTVEPASAVIGHGDEDAKIVFKVGDETAVGDYVVKVTGQPKSGADAVVDMKFSVSAKDSFTISLPYLSTSLKQGETKEFVVGISRDKTFDEDVTLKFSEMPKGVTIDNEAPVIKRGESEAKLMLTGSEDAALGNFSIDVTGHPVTGADSVKQFKLSVVKP</sequence>